<evidence type="ECO:0000313" key="1">
    <source>
        <dbReference type="EMBL" id="PHV65935.1"/>
    </source>
</evidence>
<dbReference type="SUPFAM" id="SSF53927">
    <property type="entry name" value="Cytidine deaminase-like"/>
    <property type="match status" value="1"/>
</dbReference>
<organism evidence="1 2">
    <name type="scientific">Williamsia marianensis</name>
    <dbReference type="NCBI Taxonomy" id="85044"/>
    <lineage>
        <taxon>Bacteria</taxon>
        <taxon>Bacillati</taxon>
        <taxon>Actinomycetota</taxon>
        <taxon>Actinomycetes</taxon>
        <taxon>Mycobacteriales</taxon>
        <taxon>Nocardiaceae</taxon>
        <taxon>Williamsia</taxon>
    </lineage>
</organism>
<proteinExistence type="predicted"/>
<dbReference type="Gene3D" id="3.40.140.10">
    <property type="entry name" value="Cytidine Deaminase, domain 2"/>
    <property type="match status" value="1"/>
</dbReference>
<dbReference type="Proteomes" id="UP000225108">
    <property type="component" value="Unassembled WGS sequence"/>
</dbReference>
<reference evidence="1 2" key="1">
    <citation type="submission" date="2017-10" db="EMBL/GenBank/DDBJ databases">
        <title>The draft genome sequence of Williamsia sp. BULT 1.1 isolated from the semi-arid grassland soils from South Africa.</title>
        <authorList>
            <person name="Kabwe M.H."/>
            <person name="Govender N."/>
            <person name="Mutseka Lunga P."/>
            <person name="Vikram S."/>
            <person name="Makhalanyane T.P."/>
        </authorList>
    </citation>
    <scope>NUCLEOTIDE SEQUENCE [LARGE SCALE GENOMIC DNA]</scope>
    <source>
        <strain evidence="1 2">BULT 1.1</strain>
    </source>
</reference>
<sequence length="118" mass="11536">MSRPAASGLDDEDSKLLTLARGAMARSGGDTGAAVRDTDGRTYAAGPVALTSLRLSALQVAVAMAVASGAEGFEAAVIASGADVGDDPGLAPLTEVSADAYALAVDPAGDVRHLAVPA</sequence>
<accession>A0A2G3PJF2</accession>
<name>A0A2G3PJF2_WILMA</name>
<evidence type="ECO:0000313" key="2">
    <source>
        <dbReference type="Proteomes" id="UP000225108"/>
    </source>
</evidence>
<protein>
    <submittedName>
        <fullName evidence="1">Cytidine deaminase</fullName>
    </submittedName>
</protein>
<comment type="caution">
    <text evidence="1">The sequence shown here is derived from an EMBL/GenBank/DDBJ whole genome shotgun (WGS) entry which is preliminary data.</text>
</comment>
<dbReference type="GO" id="GO:0003824">
    <property type="term" value="F:catalytic activity"/>
    <property type="evidence" value="ECO:0007669"/>
    <property type="project" value="InterPro"/>
</dbReference>
<dbReference type="AlphaFoldDB" id="A0A2G3PJF2"/>
<dbReference type="EMBL" id="PEBD01000010">
    <property type="protein sequence ID" value="PHV65935.1"/>
    <property type="molecule type" value="Genomic_DNA"/>
</dbReference>
<dbReference type="InterPro" id="IPR016193">
    <property type="entry name" value="Cytidine_deaminase-like"/>
</dbReference>
<gene>
    <name evidence="1" type="ORF">CSW57_19905</name>
</gene>